<evidence type="ECO:0000313" key="2">
    <source>
        <dbReference type="Proteomes" id="UP000593574"/>
    </source>
</evidence>
<comment type="caution">
    <text evidence="1">The sequence shown here is derived from an EMBL/GenBank/DDBJ whole genome shotgun (WGS) entry which is preliminary data.</text>
</comment>
<name>A0A7J9AZS1_9ROSI</name>
<gene>
    <name evidence="1" type="ORF">Golax_022771</name>
</gene>
<sequence>MKFCIDVETLTWSLYSGYRDLLDMPLLVLRQYRSSQFIQATDPKARL</sequence>
<protein>
    <submittedName>
        <fullName evidence="1">Uncharacterized protein</fullName>
    </submittedName>
</protein>
<dbReference type="Proteomes" id="UP000593574">
    <property type="component" value="Unassembled WGS sequence"/>
</dbReference>
<accession>A0A7J9AZS1</accession>
<dbReference type="AlphaFoldDB" id="A0A7J9AZS1"/>
<keyword evidence="2" id="KW-1185">Reference proteome</keyword>
<reference evidence="1 2" key="1">
    <citation type="journal article" date="2019" name="Genome Biol. Evol.">
        <title>Insights into the evolution of the New World diploid cottons (Gossypium, subgenus Houzingenia) based on genome sequencing.</title>
        <authorList>
            <person name="Grover C.E."/>
            <person name="Arick M.A. 2nd"/>
            <person name="Thrash A."/>
            <person name="Conover J.L."/>
            <person name="Sanders W.S."/>
            <person name="Peterson D.G."/>
            <person name="Frelichowski J.E."/>
            <person name="Scheffler J.A."/>
            <person name="Scheffler B.E."/>
            <person name="Wendel J.F."/>
        </authorList>
    </citation>
    <scope>NUCLEOTIDE SEQUENCE [LARGE SCALE GENOMIC DNA]</scope>
    <source>
        <strain evidence="1">4</strain>
        <tissue evidence="1">Leaf</tissue>
    </source>
</reference>
<organism evidence="1 2">
    <name type="scientific">Gossypium laxum</name>
    <dbReference type="NCBI Taxonomy" id="34288"/>
    <lineage>
        <taxon>Eukaryota</taxon>
        <taxon>Viridiplantae</taxon>
        <taxon>Streptophyta</taxon>
        <taxon>Embryophyta</taxon>
        <taxon>Tracheophyta</taxon>
        <taxon>Spermatophyta</taxon>
        <taxon>Magnoliopsida</taxon>
        <taxon>eudicotyledons</taxon>
        <taxon>Gunneridae</taxon>
        <taxon>Pentapetalae</taxon>
        <taxon>rosids</taxon>
        <taxon>malvids</taxon>
        <taxon>Malvales</taxon>
        <taxon>Malvaceae</taxon>
        <taxon>Malvoideae</taxon>
        <taxon>Gossypium</taxon>
    </lineage>
</organism>
<proteinExistence type="predicted"/>
<evidence type="ECO:0000313" key="1">
    <source>
        <dbReference type="EMBL" id="MBA0729463.1"/>
    </source>
</evidence>
<dbReference type="EMBL" id="JABEZV010437694">
    <property type="protein sequence ID" value="MBA0729463.1"/>
    <property type="molecule type" value="Genomic_DNA"/>
</dbReference>